<keyword evidence="4" id="KW-0328">Glycosyltransferase</keyword>
<dbReference type="PROSITE" id="PS51257">
    <property type="entry name" value="PROKAR_LIPOPROTEIN"/>
    <property type="match status" value="1"/>
</dbReference>
<gene>
    <name evidence="4" type="ORF">JOC74_003310</name>
</gene>
<dbReference type="GO" id="GO:0050053">
    <property type="term" value="F:levansucrase activity"/>
    <property type="evidence" value="ECO:0007669"/>
    <property type="project" value="UniProtKB-EC"/>
</dbReference>
<keyword evidence="3" id="KW-0732">Signal</keyword>
<keyword evidence="4" id="KW-0808">Transferase</keyword>
<dbReference type="InterPro" id="IPR003469">
    <property type="entry name" value="Glyco_hydro_68"/>
</dbReference>
<keyword evidence="5" id="KW-1185">Reference proteome</keyword>
<comment type="similarity">
    <text evidence="1 2">Belongs to the glycosyl hydrolase 68 family.</text>
</comment>
<dbReference type="Gene3D" id="2.115.10.20">
    <property type="entry name" value="Glycosyl hydrolase domain, family 43"/>
    <property type="match status" value="1"/>
</dbReference>
<dbReference type="Proteomes" id="UP000674416">
    <property type="component" value="Unassembled WGS sequence"/>
</dbReference>
<evidence type="ECO:0000256" key="3">
    <source>
        <dbReference type="SAM" id="SignalP"/>
    </source>
</evidence>
<feature type="chain" id="PRO_5047135164" evidence="3">
    <location>
        <begin position="25"/>
        <end position="515"/>
    </location>
</feature>
<proteinExistence type="inferred from homology"/>
<reference evidence="4 5" key="1">
    <citation type="submission" date="2021-01" db="EMBL/GenBank/DDBJ databases">
        <title>Genomic Encyclopedia of Type Strains, Phase IV (KMG-IV): sequencing the most valuable type-strain genomes for metagenomic binning, comparative biology and taxonomic classification.</title>
        <authorList>
            <person name="Goeker M."/>
        </authorList>
    </citation>
    <scope>NUCLEOTIDE SEQUENCE [LARGE SCALE GENOMIC DNA]</scope>
    <source>
        <strain evidence="4 5">DSM 103394</strain>
    </source>
</reference>
<evidence type="ECO:0000256" key="2">
    <source>
        <dbReference type="RuleBase" id="RU361220"/>
    </source>
</evidence>
<dbReference type="SUPFAM" id="SSF75005">
    <property type="entry name" value="Arabinanase/levansucrase/invertase"/>
    <property type="match status" value="1"/>
</dbReference>
<sequence length="515" mass="57698">MKKRLPAILLIMLLVALTAACGNADNSAEKMGNNNDGDLGTSVKDIGMKKDQGVKEEDSRDFNESYGVSHITRSHMLQIPQQHDDARFEVPQFNPNSIINIPTAQGYDKNGNITELDVWDSWPLQNADGTVAEYKGYHLLFTLAENPKDKKEEAFIYLFYKKADKNSLNSWKNAGRVFDDADKFKENDPILKYQTQEWSGSATLTSAGELRLFYTDFSGTLEDGGTGYGKQTLTTAQVNVSEPSAGTIQVDGVEDHKSIYDGGEGKIYQNVQGFINAGAYNSGDNHTLRDPHYIEDKGHKYLVFEANTGTEYGYQGEEQLFNQAYYGMKKDEFQAEKKKLLQSDKKRTAKMANGAIGIIEINSDYTLKREMKPLITSNTITDEIERANVFRKNGKWYLFTSSRGIKMTIDGIDKNDIYMLGYVSSSLTGKYKPLNNTGIVLHHDLAKNDVTFNYAHFVIPQKSGNTFVVTHYMTNKGLFKYRHSTFGPSFLLNIKGSKTSIVKDGILAQGQLTVE</sequence>
<name>A0ABS4CZK4_9BACI</name>
<evidence type="ECO:0000256" key="1">
    <source>
        <dbReference type="ARBA" id="ARBA00006775"/>
    </source>
</evidence>
<accession>A0ABS4CZK4</accession>
<dbReference type="EMBL" id="JAFDST010000004">
    <property type="protein sequence ID" value="MBP1082800.1"/>
    <property type="molecule type" value="Genomic_DNA"/>
</dbReference>
<organism evidence="4 5">
    <name type="scientific">Bacillus capparidis</name>
    <dbReference type="NCBI Taxonomy" id="1840411"/>
    <lineage>
        <taxon>Bacteria</taxon>
        <taxon>Bacillati</taxon>
        <taxon>Bacillota</taxon>
        <taxon>Bacilli</taxon>
        <taxon>Bacillales</taxon>
        <taxon>Bacillaceae</taxon>
        <taxon>Bacillus</taxon>
    </lineage>
</organism>
<comment type="caution">
    <text evidence="4">The sequence shown here is derived from an EMBL/GenBank/DDBJ whole genome shotgun (WGS) entry which is preliminary data.</text>
</comment>
<dbReference type="Pfam" id="PF02435">
    <property type="entry name" value="Glyco_hydro_68"/>
    <property type="match status" value="1"/>
</dbReference>
<protein>
    <submittedName>
        <fullName evidence="4">Levansucrase</fullName>
        <ecNumber evidence="4">2.4.1.10</ecNumber>
    </submittedName>
</protein>
<evidence type="ECO:0000313" key="5">
    <source>
        <dbReference type="Proteomes" id="UP000674416"/>
    </source>
</evidence>
<dbReference type="EC" id="2.4.1.10" evidence="4"/>
<feature type="signal peptide" evidence="3">
    <location>
        <begin position="1"/>
        <end position="24"/>
    </location>
</feature>
<dbReference type="CDD" id="cd08997">
    <property type="entry name" value="GH68"/>
    <property type="match status" value="1"/>
</dbReference>
<evidence type="ECO:0000313" key="4">
    <source>
        <dbReference type="EMBL" id="MBP1082800.1"/>
    </source>
</evidence>
<dbReference type="InterPro" id="IPR023296">
    <property type="entry name" value="Glyco_hydro_beta-prop_sf"/>
</dbReference>